<evidence type="ECO:0000256" key="2">
    <source>
        <dbReference type="PROSITE-ProRule" id="PRU00110"/>
    </source>
</evidence>
<comment type="caution">
    <text evidence="4">The sequence shown here is derived from an EMBL/GenBank/DDBJ whole genome shotgun (WGS) entry which is preliminary data.</text>
</comment>
<name>A0ABT5JZJ0_9BURK</name>
<dbReference type="EMBL" id="JAQQXR010000003">
    <property type="protein sequence ID" value="MDC8758147.1"/>
    <property type="molecule type" value="Genomic_DNA"/>
</dbReference>
<reference evidence="4 5" key="1">
    <citation type="submission" date="2022-10" db="EMBL/GenBank/DDBJ databases">
        <title>Janthinobacterium sp. hw3 Genome sequencing.</title>
        <authorList>
            <person name="Park S."/>
        </authorList>
    </citation>
    <scope>NUCLEOTIDE SEQUENCE [LARGE SCALE GENOMIC DNA]</scope>
    <source>
        <strain evidence="5">hw3</strain>
    </source>
</reference>
<evidence type="ECO:0000259" key="3">
    <source>
        <dbReference type="PROSITE" id="PS50894"/>
    </source>
</evidence>
<feature type="domain" description="HPt" evidence="3">
    <location>
        <begin position="35"/>
        <end position="134"/>
    </location>
</feature>
<keyword evidence="1" id="KW-0902">Two-component regulatory system</keyword>
<evidence type="ECO:0000313" key="4">
    <source>
        <dbReference type="EMBL" id="MDC8758147.1"/>
    </source>
</evidence>
<organism evidence="4 5">
    <name type="scientific">Janthinobacterium fluminis</name>
    <dbReference type="NCBI Taxonomy" id="2987524"/>
    <lineage>
        <taxon>Bacteria</taxon>
        <taxon>Pseudomonadati</taxon>
        <taxon>Pseudomonadota</taxon>
        <taxon>Betaproteobacteria</taxon>
        <taxon>Burkholderiales</taxon>
        <taxon>Oxalobacteraceae</taxon>
        <taxon>Janthinobacterium</taxon>
    </lineage>
</organism>
<evidence type="ECO:0000256" key="1">
    <source>
        <dbReference type="ARBA" id="ARBA00023012"/>
    </source>
</evidence>
<keyword evidence="2" id="KW-0597">Phosphoprotein</keyword>
<protein>
    <submittedName>
        <fullName evidence="4">Hpt domain-containing protein</fullName>
    </submittedName>
</protein>
<sequence>MMKPSAPPSHDAGAVAPPAQRVLDIEDGLDRIMGDRVLYFKLLRRFQHDHHSTPHQVRSALAAGQYASARLQAHTLKGAAGMVGARAVHTLAAALEAALRAQSSTLELPLEQLELALTELLNAISAVLPAVSAQQAAAPDAVSDPDDPATLALLARLAALLRDGDGAALDVLESSAATLAASLGVGAYQEVAAAAHEFDFDGAWHALTRRRQ</sequence>
<dbReference type="Gene3D" id="1.20.120.160">
    <property type="entry name" value="HPT domain"/>
    <property type="match status" value="1"/>
</dbReference>
<dbReference type="PROSITE" id="PS50894">
    <property type="entry name" value="HPT"/>
    <property type="match status" value="1"/>
</dbReference>
<dbReference type="SMART" id="SM00073">
    <property type="entry name" value="HPT"/>
    <property type="match status" value="1"/>
</dbReference>
<gene>
    <name evidence="4" type="ORF">OIK44_11150</name>
</gene>
<accession>A0ABT5JZJ0</accession>
<proteinExistence type="predicted"/>
<dbReference type="SUPFAM" id="SSF47226">
    <property type="entry name" value="Histidine-containing phosphotransfer domain, HPT domain"/>
    <property type="match status" value="1"/>
</dbReference>
<dbReference type="InterPro" id="IPR008207">
    <property type="entry name" value="Sig_transdc_His_kin_Hpt_dom"/>
</dbReference>
<evidence type="ECO:0000313" key="5">
    <source>
        <dbReference type="Proteomes" id="UP001221208"/>
    </source>
</evidence>
<dbReference type="Pfam" id="PF01627">
    <property type="entry name" value="Hpt"/>
    <property type="match status" value="1"/>
</dbReference>
<dbReference type="InterPro" id="IPR036641">
    <property type="entry name" value="HPT_dom_sf"/>
</dbReference>
<feature type="modified residue" description="Phosphohistidine" evidence="2">
    <location>
        <position position="74"/>
    </location>
</feature>
<dbReference type="RefSeq" id="WP_273670817.1">
    <property type="nucleotide sequence ID" value="NZ_JAQQXR010000003.1"/>
</dbReference>
<keyword evidence="5" id="KW-1185">Reference proteome</keyword>
<dbReference type="Proteomes" id="UP001221208">
    <property type="component" value="Unassembled WGS sequence"/>
</dbReference>